<dbReference type="Proteomes" id="UP000050424">
    <property type="component" value="Unassembled WGS sequence"/>
</dbReference>
<comment type="caution">
    <text evidence="1">The sequence shown here is derived from an EMBL/GenBank/DDBJ whole genome shotgun (WGS) entry which is preliminary data.</text>
</comment>
<dbReference type="EMBL" id="LKCW01000005">
    <property type="protein sequence ID" value="KPM45739.1"/>
    <property type="molecule type" value="Genomic_DNA"/>
</dbReference>
<evidence type="ECO:0000313" key="2">
    <source>
        <dbReference type="Proteomes" id="UP000050424"/>
    </source>
</evidence>
<accession>A0A0P7BXS5</accession>
<dbReference type="AlphaFoldDB" id="A0A0P7BXS5"/>
<evidence type="ECO:0000313" key="1">
    <source>
        <dbReference type="EMBL" id="KPM45739.1"/>
    </source>
</evidence>
<gene>
    <name evidence="1" type="ORF">AK830_g788</name>
</gene>
<reference evidence="1 2" key="1">
    <citation type="submission" date="2015-09" db="EMBL/GenBank/DDBJ databases">
        <title>Draft genome of a European isolate of the apple canker pathogen Neonectria ditissima.</title>
        <authorList>
            <person name="Gomez-Cortecero A."/>
            <person name="Harrison R.J."/>
            <person name="Armitage A.D."/>
        </authorList>
    </citation>
    <scope>NUCLEOTIDE SEQUENCE [LARGE SCALE GENOMIC DNA]</scope>
    <source>
        <strain evidence="1 2">R09/05</strain>
    </source>
</reference>
<proteinExistence type="predicted"/>
<sequence>MAQRRQPGEPPPANAAVLIISVTSHCLLPLLTVKGLDPQGLAAAGAAADAAMPSLMPPLPAATIMAHRTQQLLYCLRVRLSESWVLRSVGDDTLECRQHQNICRLLNPLHTDSHPTGFSSSFPSNLTHTYTCLHLAAFTCLQSPYTHTRTYARFETDGTGFARPWDEATVPPPPTRQSFCQGFHVEAASFPSPTETEISISPTPTEANYSAFHIPHASRIPDNIRKRFPGYTQVKYSTVSLFRRRPSQDRTTTPPVQQKHQLGLLRCPTP</sequence>
<name>A0A0P7BXS5_9HYPO</name>
<keyword evidence="2" id="KW-1185">Reference proteome</keyword>
<organism evidence="1 2">
    <name type="scientific">Neonectria ditissima</name>
    <dbReference type="NCBI Taxonomy" id="78410"/>
    <lineage>
        <taxon>Eukaryota</taxon>
        <taxon>Fungi</taxon>
        <taxon>Dikarya</taxon>
        <taxon>Ascomycota</taxon>
        <taxon>Pezizomycotina</taxon>
        <taxon>Sordariomycetes</taxon>
        <taxon>Hypocreomycetidae</taxon>
        <taxon>Hypocreales</taxon>
        <taxon>Nectriaceae</taxon>
        <taxon>Neonectria</taxon>
    </lineage>
</organism>
<protein>
    <submittedName>
        <fullName evidence="1">Uncharacterized protein</fullName>
    </submittedName>
</protein>